<keyword evidence="5" id="KW-0443">Lipid metabolism</keyword>
<dbReference type="RefSeq" id="WP_238164852.1">
    <property type="nucleotide sequence ID" value="NZ_BFBR01000002.1"/>
</dbReference>
<evidence type="ECO:0000256" key="4">
    <source>
        <dbReference type="ARBA" id="ARBA00022691"/>
    </source>
</evidence>
<protein>
    <submittedName>
        <fullName evidence="7">Tuberculostearic acid methyltransferase UfaA1</fullName>
    </submittedName>
</protein>
<evidence type="ECO:0000256" key="5">
    <source>
        <dbReference type="ARBA" id="ARBA00023098"/>
    </source>
</evidence>
<name>A0A2P2E849_9PROT</name>
<dbReference type="PANTHER" id="PTHR43667">
    <property type="entry name" value="CYCLOPROPANE-FATTY-ACYL-PHOSPHOLIPID SYNTHASE"/>
    <property type="match status" value="1"/>
</dbReference>
<evidence type="ECO:0000256" key="3">
    <source>
        <dbReference type="ARBA" id="ARBA00022679"/>
    </source>
</evidence>
<evidence type="ECO:0000313" key="7">
    <source>
        <dbReference type="EMBL" id="GBF57242.1"/>
    </source>
</evidence>
<reference evidence="7 8" key="1">
    <citation type="journal article" date="2018" name="Genome Announc.">
        <title>Draft Genome Sequence of "Candidatus Phycosocius bacilliformis," an Alphaproteobacterial Ectosymbiont of the Hydrocarbon-Producing Green Alga Botryococcus braunii.</title>
        <authorList>
            <person name="Tanabe Y."/>
            <person name="Yamaguchi H."/>
            <person name="Watanabe M.M."/>
        </authorList>
    </citation>
    <scope>NUCLEOTIDE SEQUENCE [LARGE SCALE GENOMIC DNA]</scope>
    <source>
        <strain evidence="7 8">BOTRYCO-2</strain>
    </source>
</reference>
<dbReference type="SUPFAM" id="SSF53335">
    <property type="entry name" value="S-adenosyl-L-methionine-dependent methyltransferases"/>
    <property type="match status" value="1"/>
</dbReference>
<evidence type="ECO:0000256" key="6">
    <source>
        <dbReference type="PIRSR" id="PIRSR003085-1"/>
    </source>
</evidence>
<accession>A0A2P2E849</accession>
<dbReference type="CDD" id="cd02440">
    <property type="entry name" value="AdoMet_MTases"/>
    <property type="match status" value="1"/>
</dbReference>
<keyword evidence="3 7" id="KW-0808">Transferase</keyword>
<dbReference type="InterPro" id="IPR029063">
    <property type="entry name" value="SAM-dependent_MTases_sf"/>
</dbReference>
<evidence type="ECO:0000256" key="2">
    <source>
        <dbReference type="ARBA" id="ARBA00022603"/>
    </source>
</evidence>
<dbReference type="InterPro" id="IPR003333">
    <property type="entry name" value="CMAS"/>
</dbReference>
<dbReference type="PANTHER" id="PTHR43667:SF2">
    <property type="entry name" value="FATTY ACID C-METHYL TRANSFERASE"/>
    <property type="match status" value="1"/>
</dbReference>
<organism evidence="7 8">
    <name type="scientific">Candidatus Phycosocius bacilliformis</name>
    <dbReference type="NCBI Taxonomy" id="1445552"/>
    <lineage>
        <taxon>Bacteria</taxon>
        <taxon>Pseudomonadati</taxon>
        <taxon>Pseudomonadota</taxon>
        <taxon>Alphaproteobacteria</taxon>
        <taxon>Caulobacterales</taxon>
        <taxon>Caulobacterales incertae sedis</taxon>
        <taxon>Candidatus Phycosocius</taxon>
    </lineage>
</organism>
<keyword evidence="2 7" id="KW-0489">Methyltransferase</keyword>
<dbReference type="EMBL" id="BFBR01000002">
    <property type="protein sequence ID" value="GBF57242.1"/>
    <property type="molecule type" value="Genomic_DNA"/>
</dbReference>
<proteinExistence type="inferred from homology"/>
<keyword evidence="8" id="KW-1185">Reference proteome</keyword>
<dbReference type="Proteomes" id="UP000245086">
    <property type="component" value="Unassembled WGS sequence"/>
</dbReference>
<dbReference type="Gene3D" id="3.40.50.150">
    <property type="entry name" value="Vaccinia Virus protein VP39"/>
    <property type="match status" value="1"/>
</dbReference>
<dbReference type="GO" id="GO:0008610">
    <property type="term" value="P:lipid biosynthetic process"/>
    <property type="evidence" value="ECO:0007669"/>
    <property type="project" value="InterPro"/>
</dbReference>
<dbReference type="GO" id="GO:0032259">
    <property type="term" value="P:methylation"/>
    <property type="evidence" value="ECO:0007669"/>
    <property type="project" value="UniProtKB-KW"/>
</dbReference>
<evidence type="ECO:0000256" key="1">
    <source>
        <dbReference type="ARBA" id="ARBA00010815"/>
    </source>
</evidence>
<dbReference type="AlphaFoldDB" id="A0A2P2E849"/>
<sequence>MSDVKDANPVLMTPKLARQLRQVPMAFKMAAVAMTNIVEGNILVRLPDGRSLLFQGHKPGKSAVLEIKDFSFIKRVAAQGDIGFAEGLMAGEWETPDLAVLLEVFSSNLDLMPKLLVGGPLWMVINNFRHKFLKKNTKSGSKKNILAHYDLGNNFYSRWLDPSMTYSSAVYEQDGQDLTSAQMNKYRALAEQVDLQPGQHVLEIGCGWGGFAEYAAREYGARVTGVTISEEQYRYATERMAKAGLSERVDIRLMDYRDIEGQYDAVVSIEMFEAVGEEYWPTYFDKVNSVLKPGGKAGLQIITIDDRLFDDYRSRADFIQSYVFPGGMLPSVSRLKSEVARAGLVWQNASAFGLSYADTLATWAKSFLAEWIHIKDMGFDERFKQLWRFYLAYCEAGFRTGRIDVGHFSMVKP</sequence>
<dbReference type="PIRSF" id="PIRSF003085">
    <property type="entry name" value="CMAS"/>
    <property type="match status" value="1"/>
</dbReference>
<gene>
    <name evidence="7" type="primary">ufaA1</name>
    <name evidence="7" type="ORF">PbB2_00907</name>
</gene>
<feature type="active site" evidence="6">
    <location>
        <position position="394"/>
    </location>
</feature>
<dbReference type="InterPro" id="IPR050723">
    <property type="entry name" value="CFA/CMAS"/>
</dbReference>
<keyword evidence="4" id="KW-0949">S-adenosyl-L-methionine</keyword>
<comment type="caution">
    <text evidence="7">The sequence shown here is derived from an EMBL/GenBank/DDBJ whole genome shotgun (WGS) entry which is preliminary data.</text>
</comment>
<dbReference type="GO" id="GO:0008168">
    <property type="term" value="F:methyltransferase activity"/>
    <property type="evidence" value="ECO:0007669"/>
    <property type="project" value="UniProtKB-KW"/>
</dbReference>
<evidence type="ECO:0000313" key="8">
    <source>
        <dbReference type="Proteomes" id="UP000245086"/>
    </source>
</evidence>
<comment type="similarity">
    <text evidence="1">Belongs to the CFA/CMAS family.</text>
</comment>
<dbReference type="Pfam" id="PF02353">
    <property type="entry name" value="CMAS"/>
    <property type="match status" value="1"/>
</dbReference>